<feature type="coiled-coil region" evidence="7">
    <location>
        <begin position="315"/>
        <end position="342"/>
    </location>
</feature>
<dbReference type="Pfam" id="PF01535">
    <property type="entry name" value="PPR"/>
    <property type="match status" value="1"/>
</dbReference>
<dbReference type="EMBL" id="EF678254">
    <property type="protein sequence ID" value="ABR18022.1"/>
    <property type="molecule type" value="mRNA"/>
</dbReference>
<dbReference type="GO" id="GO:0003729">
    <property type="term" value="F:mRNA binding"/>
    <property type="evidence" value="ECO:0007669"/>
    <property type="project" value="UniProtKB-ARBA"/>
</dbReference>
<dbReference type="InterPro" id="IPR011990">
    <property type="entry name" value="TPR-like_helical_dom_sf"/>
</dbReference>
<name>B8LQU2_PICSI</name>
<dbReference type="InterPro" id="IPR002885">
    <property type="entry name" value="PPR_rpt"/>
</dbReference>
<evidence type="ECO:0000256" key="4">
    <source>
        <dbReference type="ARBA" id="ARBA00023128"/>
    </source>
</evidence>
<evidence type="ECO:0008006" key="9">
    <source>
        <dbReference type="Google" id="ProtNLM"/>
    </source>
</evidence>
<dbReference type="PANTHER" id="PTHR45717">
    <property type="entry name" value="OS12G0527900 PROTEIN"/>
    <property type="match status" value="1"/>
</dbReference>
<dbReference type="PROSITE" id="PS50005">
    <property type="entry name" value="TPR"/>
    <property type="match status" value="1"/>
</dbReference>
<reference evidence="8" key="1">
    <citation type="submission" date="2007-06" db="EMBL/GenBank/DDBJ databases">
        <title>Full length cDNA sequences from Sitka Spruce (Picea sitchensis).</title>
        <authorList>
            <person name="Ralph S.G."/>
            <person name="Chun H.E."/>
            <person name="Liao N."/>
            <person name="Ali J."/>
            <person name="Reid K."/>
            <person name="Kolosova N."/>
            <person name="Cooper N."/>
            <person name="Cullis C."/>
            <person name="Jancsik S."/>
            <person name="Moore R."/>
            <person name="Mayo M."/>
            <person name="Wagner S."/>
            <person name="Holt R.A."/>
            <person name="Jones S.J.M."/>
            <person name="Marra M.A."/>
            <person name="Ritland C.E."/>
            <person name="Ritland K."/>
            <person name="Bohlmann J."/>
        </authorList>
    </citation>
    <scope>NUCLEOTIDE SEQUENCE</scope>
    <source>
        <tissue evidence="8">Bark</tissue>
    </source>
</reference>
<evidence type="ECO:0000256" key="1">
    <source>
        <dbReference type="ARBA" id="ARBA00004173"/>
    </source>
</evidence>
<dbReference type="GO" id="GO:0005739">
    <property type="term" value="C:mitochondrion"/>
    <property type="evidence" value="ECO:0007669"/>
    <property type="project" value="UniProtKB-SubCell"/>
</dbReference>
<dbReference type="SUPFAM" id="SSF81901">
    <property type="entry name" value="HCP-like"/>
    <property type="match status" value="1"/>
</dbReference>
<accession>B8LQU2</accession>
<evidence type="ECO:0000256" key="2">
    <source>
        <dbReference type="ARBA" id="ARBA00022737"/>
    </source>
</evidence>
<evidence type="ECO:0000256" key="5">
    <source>
        <dbReference type="PROSITE-ProRule" id="PRU00339"/>
    </source>
</evidence>
<feature type="repeat" description="PPR" evidence="6">
    <location>
        <begin position="192"/>
        <end position="226"/>
    </location>
</feature>
<proteinExistence type="evidence at transcript level"/>
<evidence type="ECO:0000313" key="8">
    <source>
        <dbReference type="EMBL" id="ABR18022.1"/>
    </source>
</evidence>
<dbReference type="Pfam" id="PF13812">
    <property type="entry name" value="PPR_3"/>
    <property type="match status" value="1"/>
</dbReference>
<sequence length="561" mass="65077">MNRLRICDISKRLVHSSNTRSVPALICGQSKPHSCDNGYLDIPFYGQLHSLGFRDISSHGIFLYEDSRVCKMGIFRTVSTEAVATQKTSESLPDNLYRRISRLGDPKRSAVEELERWITEGREVKKWVLREIVRELRKYYRHKHALEVFEWMSKKFPCSVGDRAMHLGLIAKVHGIASAEKYYVDLHHYEKNHLTYFALLNCYVQEKNIEKSEAIMEELKDLGFIKTAFPYTEMMTLYMNTEQFEKVPLVIQEMKKKGISLDIHCYNIWMRSYAALSDMDQVAEVFNEIERDDNINTDWSIYSTLANIYINAKVLDKAGSALKEMENKMKEIETKKDQLAYNHLISLHGRLGNKDEVYRIWQSFELAFPKMTNRSYVCLLSSLVGMGDIEGAEVFIKKWESMKTFDDSRIYYALLNAYIEKGWLQKAELLLERVVDKGGKPNAKTWETLAEGYIQNEQIHKAMEAMKRSLSIEGNSPWQPKSVNVLALLKHFEKQGDVKSAEEFFKILRGVKFVSTEIYNSLLRTYVYVGKVPPRISELMLEDNVSPDEETDNLLKQTVES</sequence>
<dbReference type="AlphaFoldDB" id="B8LQU2"/>
<dbReference type="Pfam" id="PF13181">
    <property type="entry name" value="TPR_8"/>
    <property type="match status" value="1"/>
</dbReference>
<dbReference type="Gene3D" id="1.25.40.10">
    <property type="entry name" value="Tetratricopeptide repeat domain"/>
    <property type="match status" value="2"/>
</dbReference>
<keyword evidence="4" id="KW-0496">Mitochondrion</keyword>
<evidence type="ECO:0000256" key="7">
    <source>
        <dbReference type="SAM" id="Coils"/>
    </source>
</evidence>
<keyword evidence="2" id="KW-0677">Repeat</keyword>
<dbReference type="NCBIfam" id="TIGR00756">
    <property type="entry name" value="PPR"/>
    <property type="match status" value="1"/>
</dbReference>
<dbReference type="PROSITE" id="PS51375">
    <property type="entry name" value="PPR"/>
    <property type="match status" value="2"/>
</dbReference>
<feature type="repeat" description="PPR" evidence="6">
    <location>
        <begin position="407"/>
        <end position="441"/>
    </location>
</feature>
<evidence type="ECO:0000256" key="6">
    <source>
        <dbReference type="PROSITE-ProRule" id="PRU00708"/>
    </source>
</evidence>
<feature type="repeat" description="TPR" evidence="5">
    <location>
        <begin position="443"/>
        <end position="476"/>
    </location>
</feature>
<keyword evidence="5" id="KW-0802">TPR repeat</keyword>
<dbReference type="PANTHER" id="PTHR45717:SF15">
    <property type="entry name" value="AGL218WP"/>
    <property type="match status" value="1"/>
</dbReference>
<keyword evidence="3" id="KW-0809">Transit peptide</keyword>
<dbReference type="FunFam" id="1.25.40.10:FF:000385">
    <property type="entry name" value="Pentatricopeptide repeat-containing protein mitochondrial"/>
    <property type="match status" value="1"/>
</dbReference>
<keyword evidence="7" id="KW-0175">Coiled coil</keyword>
<comment type="subcellular location">
    <subcellularLocation>
        <location evidence="1">Mitochondrion</location>
    </subcellularLocation>
</comment>
<evidence type="ECO:0000256" key="3">
    <source>
        <dbReference type="ARBA" id="ARBA00022946"/>
    </source>
</evidence>
<protein>
    <recommendedName>
        <fullName evidence="9">Pentacotripeptide-repeat region of PRORP domain-containing protein</fullName>
    </recommendedName>
</protein>
<dbReference type="OMA" id="WNSETTW"/>
<dbReference type="InterPro" id="IPR019734">
    <property type="entry name" value="TPR_rpt"/>
</dbReference>
<organism evidence="8">
    <name type="scientific">Picea sitchensis</name>
    <name type="common">Sitka spruce</name>
    <name type="synonym">Pinus sitchensis</name>
    <dbReference type="NCBI Taxonomy" id="3332"/>
    <lineage>
        <taxon>Eukaryota</taxon>
        <taxon>Viridiplantae</taxon>
        <taxon>Streptophyta</taxon>
        <taxon>Embryophyta</taxon>
        <taxon>Tracheophyta</taxon>
        <taxon>Spermatophyta</taxon>
        <taxon>Pinopsida</taxon>
        <taxon>Pinidae</taxon>
        <taxon>Conifers I</taxon>
        <taxon>Pinales</taxon>
        <taxon>Pinaceae</taxon>
        <taxon>Picea</taxon>
    </lineage>
</organism>